<dbReference type="Proteomes" id="UP000265419">
    <property type="component" value="Unassembled WGS sequence"/>
</dbReference>
<dbReference type="RefSeq" id="WP_147391613.1">
    <property type="nucleotide sequence ID" value="NZ_QQXK01000011.1"/>
</dbReference>
<reference evidence="3 4" key="1">
    <citation type="submission" date="2018-07" db="EMBL/GenBank/DDBJ databases">
        <title>Arthrobacter sp. nov., isolated from raw cow's milk with high bacterial count.</title>
        <authorList>
            <person name="Hahne J."/>
            <person name="Isele D."/>
            <person name="Lipski A."/>
        </authorList>
    </citation>
    <scope>NUCLEOTIDE SEQUENCE [LARGE SCALE GENOMIC DNA]</scope>
    <source>
        <strain evidence="3 4">JZ R-35</strain>
    </source>
</reference>
<feature type="compositionally biased region" description="Polar residues" evidence="1">
    <location>
        <begin position="1"/>
        <end position="10"/>
    </location>
</feature>
<feature type="region of interest" description="Disordered" evidence="1">
    <location>
        <begin position="1"/>
        <end position="22"/>
    </location>
</feature>
<proteinExistence type="predicted"/>
<gene>
    <name evidence="3" type="ORF">DWB68_07135</name>
</gene>
<evidence type="ECO:0000313" key="3">
    <source>
        <dbReference type="EMBL" id="RII42514.1"/>
    </source>
</evidence>
<sequence length="83" mass="8587">MSSCVSTPGFQGSGRHRDNTPGKPLTRFVAGFFAAFLVCTALVAAAVTPAHALTQGVSVSLTMNGTSETTADETEESAIQLLR</sequence>
<dbReference type="EMBL" id="QQXK01000011">
    <property type="protein sequence ID" value="RII42514.1"/>
    <property type="molecule type" value="Genomic_DNA"/>
</dbReference>
<keyword evidence="2" id="KW-0472">Membrane</keyword>
<comment type="caution">
    <text evidence="3">The sequence shown here is derived from an EMBL/GenBank/DDBJ whole genome shotgun (WGS) entry which is preliminary data.</text>
</comment>
<evidence type="ECO:0000256" key="1">
    <source>
        <dbReference type="SAM" id="MobiDB-lite"/>
    </source>
</evidence>
<keyword evidence="2" id="KW-0812">Transmembrane</keyword>
<keyword evidence="4" id="KW-1185">Reference proteome</keyword>
<accession>A0A399JBB9</accession>
<name>A0A399JBB9_9MICC</name>
<dbReference type="AlphaFoldDB" id="A0A399JBB9"/>
<evidence type="ECO:0000313" key="4">
    <source>
        <dbReference type="Proteomes" id="UP000265419"/>
    </source>
</evidence>
<evidence type="ECO:0000256" key="2">
    <source>
        <dbReference type="SAM" id="Phobius"/>
    </source>
</evidence>
<keyword evidence="2" id="KW-1133">Transmembrane helix</keyword>
<organism evidence="3 4">
    <name type="scientific">Galactobacter valiniphilus</name>
    <dbReference type="NCBI Taxonomy" id="2676122"/>
    <lineage>
        <taxon>Bacteria</taxon>
        <taxon>Bacillati</taxon>
        <taxon>Actinomycetota</taxon>
        <taxon>Actinomycetes</taxon>
        <taxon>Micrococcales</taxon>
        <taxon>Micrococcaceae</taxon>
        <taxon>Galactobacter</taxon>
    </lineage>
</organism>
<protein>
    <submittedName>
        <fullName evidence="3">Uncharacterized protein</fullName>
    </submittedName>
</protein>
<feature type="transmembrane region" description="Helical" evidence="2">
    <location>
        <begin position="25"/>
        <end position="47"/>
    </location>
</feature>